<gene>
    <name evidence="14" type="ORF">CDCA_CDCA17G4343</name>
</gene>
<comment type="subunit">
    <text evidence="11">Homooctamer.</text>
</comment>
<evidence type="ECO:0000313" key="15">
    <source>
        <dbReference type="Proteomes" id="UP001301350"/>
    </source>
</evidence>
<dbReference type="CDD" id="cd04823">
    <property type="entry name" value="ALAD_PBGS_aspartate_rich"/>
    <property type="match status" value="1"/>
</dbReference>
<dbReference type="PANTHER" id="PTHR11458">
    <property type="entry name" value="DELTA-AMINOLEVULINIC ACID DEHYDRATASE"/>
    <property type="match status" value="1"/>
</dbReference>
<comment type="similarity">
    <text evidence="3 12">Belongs to the ALAD family.</text>
</comment>
<dbReference type="Pfam" id="PF00490">
    <property type="entry name" value="ALAD"/>
    <property type="match status" value="1"/>
</dbReference>
<evidence type="ECO:0000256" key="5">
    <source>
        <dbReference type="ARBA" id="ARBA00020771"/>
    </source>
</evidence>
<keyword evidence="6" id="KW-0350">Heme biosynthesis</keyword>
<dbReference type="PANTHER" id="PTHR11458:SF0">
    <property type="entry name" value="DELTA-AMINOLEVULINIC ACID DEHYDRATASE"/>
    <property type="match status" value="1"/>
</dbReference>
<feature type="region of interest" description="Disordered" evidence="13">
    <location>
        <begin position="24"/>
        <end position="80"/>
    </location>
</feature>
<dbReference type="SMART" id="SM01004">
    <property type="entry name" value="ALAD"/>
    <property type="match status" value="1"/>
</dbReference>
<reference evidence="14 15" key="1">
    <citation type="submission" date="2022-07" db="EMBL/GenBank/DDBJ databases">
        <title>Genome-wide signatures of adaptation to extreme environments.</title>
        <authorList>
            <person name="Cho C.H."/>
            <person name="Yoon H.S."/>
        </authorList>
    </citation>
    <scope>NUCLEOTIDE SEQUENCE [LARGE SCALE GENOMIC DNA]</scope>
    <source>
        <strain evidence="14 15">DBV 063 E5</strain>
    </source>
</reference>
<dbReference type="InterPro" id="IPR013785">
    <property type="entry name" value="Aldolase_TIM"/>
</dbReference>
<dbReference type="InterPro" id="IPR001731">
    <property type="entry name" value="ALAD"/>
</dbReference>
<evidence type="ECO:0000256" key="9">
    <source>
        <dbReference type="ARBA" id="ARBA00025628"/>
    </source>
</evidence>
<dbReference type="GO" id="GO:0004655">
    <property type="term" value="F:porphobilinogen synthase activity"/>
    <property type="evidence" value="ECO:0007669"/>
    <property type="project" value="UniProtKB-EC"/>
</dbReference>
<dbReference type="GO" id="GO:0005829">
    <property type="term" value="C:cytosol"/>
    <property type="evidence" value="ECO:0007669"/>
    <property type="project" value="TreeGrafter"/>
</dbReference>
<dbReference type="PROSITE" id="PS00169">
    <property type="entry name" value="D_ALA_DEHYDRATASE"/>
    <property type="match status" value="1"/>
</dbReference>
<evidence type="ECO:0000256" key="3">
    <source>
        <dbReference type="ARBA" id="ARBA00008055"/>
    </source>
</evidence>
<comment type="catalytic activity">
    <reaction evidence="10 11">
        <text>2 5-aminolevulinate = porphobilinogen + 2 H2O + H(+)</text>
        <dbReference type="Rhea" id="RHEA:24064"/>
        <dbReference type="ChEBI" id="CHEBI:15377"/>
        <dbReference type="ChEBI" id="CHEBI:15378"/>
        <dbReference type="ChEBI" id="CHEBI:58126"/>
        <dbReference type="ChEBI" id="CHEBI:356416"/>
        <dbReference type="EC" id="4.2.1.24"/>
    </reaction>
</comment>
<protein>
    <recommendedName>
        <fullName evidence="5 11">Delta-aminolevulinic acid dehydratase</fullName>
        <ecNumber evidence="4 11">4.2.1.24</ecNumber>
    </recommendedName>
</protein>
<evidence type="ECO:0000256" key="1">
    <source>
        <dbReference type="ARBA" id="ARBA00004229"/>
    </source>
</evidence>
<keyword evidence="15" id="KW-1185">Reference proteome</keyword>
<dbReference type="SUPFAM" id="SSF51569">
    <property type="entry name" value="Aldolase"/>
    <property type="match status" value="1"/>
</dbReference>
<name>A0AAV9J154_CYACA</name>
<evidence type="ECO:0000256" key="2">
    <source>
        <dbReference type="ARBA" id="ARBA00004694"/>
    </source>
</evidence>
<evidence type="ECO:0000256" key="12">
    <source>
        <dbReference type="RuleBase" id="RU004161"/>
    </source>
</evidence>
<accession>A0AAV9J154</accession>
<sequence length="406" mass="44572">MTRPIFIAPICTPFVARLTPLRNVTRARPSSSRRSSHLLAVSAPDRPSTDTASLSLPRNSRNEPWVEQRSRPRRNRKTDGMRDMVRENLVLPCNLVYPLFIHDETHAEDIAVMPGCQRHSQASMLREVGEALALGVRHVILFPKIAEDLKSNHAHECYNPDGLVPRAVAAIKERFGSQVSVWTDVALDPYSDQGHDGVVSEDGNGDGGCGRILNDVTVDMLCRQALCHARAGADIVAPSDMMDGRVGAIRDALDADGFTDVSIVAYTAKYASAFYGPFRGALDSAPRATSRAPQNKRTYQMDPGNYREALLEASLDVGEGADMLMVKPGVPYLDIIRALHDNTDLPISAYHVSGEYAMLKAAAERGWIDEREAVLETLLCLKRAGATSILTYYAKQAAAWMQGSRR</sequence>
<feature type="compositionally biased region" description="Polar residues" evidence="13">
    <location>
        <begin position="49"/>
        <end position="59"/>
    </location>
</feature>
<comment type="caution">
    <text evidence="14">The sequence shown here is derived from an EMBL/GenBank/DDBJ whole genome shotgun (WGS) entry which is preliminary data.</text>
</comment>
<dbReference type="EMBL" id="JANCYW010000017">
    <property type="protein sequence ID" value="KAK4538318.1"/>
    <property type="molecule type" value="Genomic_DNA"/>
</dbReference>
<dbReference type="InterPro" id="IPR030656">
    <property type="entry name" value="ALAD_AS"/>
</dbReference>
<dbReference type="PRINTS" id="PR00144">
    <property type="entry name" value="DALDHYDRTASE"/>
</dbReference>
<proteinExistence type="inferred from homology"/>
<dbReference type="EC" id="4.2.1.24" evidence="4 11"/>
<evidence type="ECO:0000256" key="10">
    <source>
        <dbReference type="ARBA" id="ARBA00047651"/>
    </source>
</evidence>
<evidence type="ECO:0000256" key="6">
    <source>
        <dbReference type="ARBA" id="ARBA00023133"/>
    </source>
</evidence>
<keyword evidence="8 11" id="KW-0627">Porphyrin biosynthesis</keyword>
<dbReference type="AlphaFoldDB" id="A0AAV9J154"/>
<comment type="subcellular location">
    <subcellularLocation>
        <location evidence="1">Plastid</location>
        <location evidence="1">Chloroplast</location>
    </subcellularLocation>
</comment>
<feature type="compositionally biased region" description="Basic and acidic residues" evidence="13">
    <location>
        <begin position="60"/>
        <end position="70"/>
    </location>
</feature>
<dbReference type="FunFam" id="3.20.20.70:FF:000019">
    <property type="entry name" value="Delta-aminolevulinic acid dehydratase"/>
    <property type="match status" value="1"/>
</dbReference>
<evidence type="ECO:0000256" key="11">
    <source>
        <dbReference type="RuleBase" id="RU000515"/>
    </source>
</evidence>
<dbReference type="Proteomes" id="UP001301350">
    <property type="component" value="Unassembled WGS sequence"/>
</dbReference>
<dbReference type="GO" id="GO:0006783">
    <property type="term" value="P:heme biosynthetic process"/>
    <property type="evidence" value="ECO:0007669"/>
    <property type="project" value="UniProtKB-KW"/>
</dbReference>
<keyword evidence="7 11" id="KW-0456">Lyase</keyword>
<evidence type="ECO:0000256" key="7">
    <source>
        <dbReference type="ARBA" id="ARBA00023239"/>
    </source>
</evidence>
<evidence type="ECO:0000256" key="4">
    <source>
        <dbReference type="ARBA" id="ARBA00012053"/>
    </source>
</evidence>
<dbReference type="Gene3D" id="3.20.20.70">
    <property type="entry name" value="Aldolase class I"/>
    <property type="match status" value="1"/>
</dbReference>
<evidence type="ECO:0000256" key="8">
    <source>
        <dbReference type="ARBA" id="ARBA00023244"/>
    </source>
</evidence>
<comment type="pathway">
    <text evidence="2">Porphyrin-containing compound metabolism; protoporphyrin-IX biosynthesis; coproporphyrinogen-III from 5-aminolevulinate: step 1/4.</text>
</comment>
<organism evidence="14 15">
    <name type="scientific">Cyanidium caldarium</name>
    <name type="common">Red alga</name>
    <dbReference type="NCBI Taxonomy" id="2771"/>
    <lineage>
        <taxon>Eukaryota</taxon>
        <taxon>Rhodophyta</taxon>
        <taxon>Bangiophyceae</taxon>
        <taxon>Cyanidiales</taxon>
        <taxon>Cyanidiaceae</taxon>
        <taxon>Cyanidium</taxon>
    </lineage>
</organism>
<dbReference type="NCBIfam" id="NF006762">
    <property type="entry name" value="PRK09283.1"/>
    <property type="match status" value="1"/>
</dbReference>
<dbReference type="GO" id="GO:0008270">
    <property type="term" value="F:zinc ion binding"/>
    <property type="evidence" value="ECO:0007669"/>
    <property type="project" value="TreeGrafter"/>
</dbReference>
<evidence type="ECO:0000313" key="14">
    <source>
        <dbReference type="EMBL" id="KAK4538318.1"/>
    </source>
</evidence>
<evidence type="ECO:0000256" key="13">
    <source>
        <dbReference type="SAM" id="MobiDB-lite"/>
    </source>
</evidence>
<comment type="function">
    <text evidence="9">Catalyzes an early step in the biosynthesis of tetrapyrroles. Binds two molecules of 5-aminolevulinate per subunit, each at a distinct site, and catalyzes their condensation to form porphobilinogen.</text>
</comment>
<dbReference type="GO" id="GO:0009507">
    <property type="term" value="C:chloroplast"/>
    <property type="evidence" value="ECO:0007669"/>
    <property type="project" value="UniProtKB-SubCell"/>
</dbReference>